<dbReference type="InterPro" id="IPR036249">
    <property type="entry name" value="Thioredoxin-like_sf"/>
</dbReference>
<dbReference type="Proteomes" id="UP000566663">
    <property type="component" value="Unassembled WGS sequence"/>
</dbReference>
<feature type="signal peptide" evidence="2">
    <location>
        <begin position="1"/>
        <end position="28"/>
    </location>
</feature>
<evidence type="ECO:0000256" key="2">
    <source>
        <dbReference type="SAM" id="SignalP"/>
    </source>
</evidence>
<dbReference type="InterPro" id="IPR012336">
    <property type="entry name" value="Thioredoxin-like_fold"/>
</dbReference>
<keyword evidence="2" id="KW-0732">Signal</keyword>
<sequence length="215" mass="22478">MSATTRFAAMSRRAAITAAALTAMVALAGCNSGASAPAEGDMAMGAPEGAKVTVIEYASVTCHVCEAWQKENWEAFKTAYVDTNKVRYVFREVPTPPSEIAVAGFLVARCAGEDKYFDVVHELLASRQQLVSDPRATLFRVGNGAGLSNEQVQQCVTDEAAMAAAEDRAQAALSAGHSSTPTFLVNGTKVISPGSQSGPTMEDLSKAIDAELAKG</sequence>
<dbReference type="AlphaFoldDB" id="A0A7W8I0W8"/>
<dbReference type="InterPro" id="IPR006311">
    <property type="entry name" value="TAT_signal"/>
</dbReference>
<protein>
    <submittedName>
        <fullName evidence="4">Protein-disulfide isomerase</fullName>
    </submittedName>
</protein>
<evidence type="ECO:0000259" key="3">
    <source>
        <dbReference type="Pfam" id="PF13462"/>
    </source>
</evidence>
<evidence type="ECO:0000256" key="1">
    <source>
        <dbReference type="ARBA" id="ARBA00005791"/>
    </source>
</evidence>
<organism evidence="4 5">
    <name type="scientific">Brevundimonas basaltis</name>
    <dbReference type="NCBI Taxonomy" id="472166"/>
    <lineage>
        <taxon>Bacteria</taxon>
        <taxon>Pseudomonadati</taxon>
        <taxon>Pseudomonadota</taxon>
        <taxon>Alphaproteobacteria</taxon>
        <taxon>Caulobacterales</taxon>
        <taxon>Caulobacteraceae</taxon>
        <taxon>Brevundimonas</taxon>
    </lineage>
</organism>
<dbReference type="GO" id="GO:0016853">
    <property type="term" value="F:isomerase activity"/>
    <property type="evidence" value="ECO:0007669"/>
    <property type="project" value="UniProtKB-KW"/>
</dbReference>
<dbReference type="SUPFAM" id="SSF52833">
    <property type="entry name" value="Thioredoxin-like"/>
    <property type="match status" value="1"/>
</dbReference>
<comment type="caution">
    <text evidence="4">The sequence shown here is derived from an EMBL/GenBank/DDBJ whole genome shotgun (WGS) entry which is preliminary data.</text>
</comment>
<keyword evidence="5" id="KW-1185">Reference proteome</keyword>
<dbReference type="PROSITE" id="PS51318">
    <property type="entry name" value="TAT"/>
    <property type="match status" value="1"/>
</dbReference>
<dbReference type="PANTHER" id="PTHR13887">
    <property type="entry name" value="GLUTATHIONE S-TRANSFERASE KAPPA"/>
    <property type="match status" value="1"/>
</dbReference>
<comment type="similarity">
    <text evidence="1">Belongs to the thioredoxin family. DsbA subfamily.</text>
</comment>
<dbReference type="RefSeq" id="WP_183254989.1">
    <property type="nucleotide sequence ID" value="NZ_BAAAFF010000001.1"/>
</dbReference>
<dbReference type="Pfam" id="PF13462">
    <property type="entry name" value="Thioredoxin_4"/>
    <property type="match status" value="1"/>
</dbReference>
<feature type="chain" id="PRO_5030737110" evidence="2">
    <location>
        <begin position="29"/>
        <end position="215"/>
    </location>
</feature>
<feature type="domain" description="Thioredoxin-like fold" evidence="3">
    <location>
        <begin position="39"/>
        <end position="210"/>
    </location>
</feature>
<dbReference type="PANTHER" id="PTHR13887:SF56">
    <property type="entry name" value="THIOREDOXIN-LIKE REDUCTASE RV2466C"/>
    <property type="match status" value="1"/>
</dbReference>
<name>A0A7W8I0W8_9CAUL</name>
<keyword evidence="4" id="KW-0413">Isomerase</keyword>
<proteinExistence type="inferred from homology"/>
<accession>A0A7W8I0W8</accession>
<reference evidence="4 5" key="1">
    <citation type="submission" date="2020-08" db="EMBL/GenBank/DDBJ databases">
        <title>Genomic Encyclopedia of Type Strains, Phase IV (KMG-IV): sequencing the most valuable type-strain genomes for metagenomic binning, comparative biology and taxonomic classification.</title>
        <authorList>
            <person name="Goeker M."/>
        </authorList>
    </citation>
    <scope>NUCLEOTIDE SEQUENCE [LARGE SCALE GENOMIC DNA]</scope>
    <source>
        <strain evidence="4 5">DSM 25335</strain>
    </source>
</reference>
<dbReference type="PROSITE" id="PS51257">
    <property type="entry name" value="PROKAR_LIPOPROTEIN"/>
    <property type="match status" value="1"/>
</dbReference>
<evidence type="ECO:0000313" key="4">
    <source>
        <dbReference type="EMBL" id="MBB5292502.1"/>
    </source>
</evidence>
<dbReference type="EMBL" id="JACHFZ010000004">
    <property type="protein sequence ID" value="MBB5292502.1"/>
    <property type="molecule type" value="Genomic_DNA"/>
</dbReference>
<dbReference type="Gene3D" id="3.40.30.10">
    <property type="entry name" value="Glutaredoxin"/>
    <property type="match status" value="1"/>
</dbReference>
<evidence type="ECO:0000313" key="5">
    <source>
        <dbReference type="Proteomes" id="UP000566663"/>
    </source>
</evidence>
<gene>
    <name evidence="4" type="ORF">HNQ67_002026</name>
</gene>